<dbReference type="GO" id="GO:0005737">
    <property type="term" value="C:cytoplasm"/>
    <property type="evidence" value="ECO:0007669"/>
    <property type="project" value="UniProtKB-ARBA"/>
</dbReference>
<dbReference type="Pfam" id="PF00829">
    <property type="entry name" value="Ribosomal_L21p"/>
    <property type="match status" value="1"/>
</dbReference>
<keyword evidence="2 6" id="KW-0699">rRNA-binding</keyword>
<dbReference type="InterPro" id="IPR028909">
    <property type="entry name" value="bL21-like"/>
</dbReference>
<comment type="caution">
    <text evidence="8">The sequence shown here is derived from an EMBL/GenBank/DDBJ whole genome shotgun (WGS) entry which is preliminary data.</text>
</comment>
<keyword evidence="4 6" id="KW-0689">Ribosomal protein</keyword>
<dbReference type="HAMAP" id="MF_01363">
    <property type="entry name" value="Ribosomal_bL21"/>
    <property type="match status" value="1"/>
</dbReference>
<keyword evidence="5 6" id="KW-0687">Ribonucleoprotein</keyword>
<evidence type="ECO:0000256" key="2">
    <source>
        <dbReference type="ARBA" id="ARBA00022730"/>
    </source>
</evidence>
<keyword evidence="9" id="KW-1185">Reference proteome</keyword>
<dbReference type="SUPFAM" id="SSF141091">
    <property type="entry name" value="L21p-like"/>
    <property type="match status" value="1"/>
</dbReference>
<dbReference type="GO" id="GO:0019843">
    <property type="term" value="F:rRNA binding"/>
    <property type="evidence" value="ECO:0007669"/>
    <property type="project" value="UniProtKB-UniRule"/>
</dbReference>
<dbReference type="GO" id="GO:1990904">
    <property type="term" value="C:ribonucleoprotein complex"/>
    <property type="evidence" value="ECO:0007669"/>
    <property type="project" value="UniProtKB-KW"/>
</dbReference>
<evidence type="ECO:0000313" key="9">
    <source>
        <dbReference type="Proteomes" id="UP000194798"/>
    </source>
</evidence>
<dbReference type="GO" id="GO:0006412">
    <property type="term" value="P:translation"/>
    <property type="evidence" value="ECO:0007669"/>
    <property type="project" value="UniProtKB-UniRule"/>
</dbReference>
<evidence type="ECO:0000256" key="5">
    <source>
        <dbReference type="ARBA" id="ARBA00023274"/>
    </source>
</evidence>
<dbReference type="PROSITE" id="PS01169">
    <property type="entry name" value="RIBOSOMAL_L21"/>
    <property type="match status" value="1"/>
</dbReference>
<reference evidence="8 9" key="1">
    <citation type="submission" date="2016-12" db="EMBL/GenBank/DDBJ databases">
        <title>Thioflexothrix psekupsii D3 genome sequencing and assembly.</title>
        <authorList>
            <person name="Fomenkov A."/>
            <person name="Vincze T."/>
            <person name="Grabovich M."/>
            <person name="Anton B.P."/>
            <person name="Dubinina G."/>
            <person name="Orlova M."/>
            <person name="Belousova E."/>
            <person name="Roberts R.J."/>
        </authorList>
    </citation>
    <scope>NUCLEOTIDE SEQUENCE [LARGE SCALE GENOMIC DNA]</scope>
    <source>
        <strain evidence="8">D3</strain>
    </source>
</reference>
<dbReference type="PANTHER" id="PTHR21349:SF0">
    <property type="entry name" value="LARGE RIBOSOMAL SUBUNIT PROTEIN BL21M"/>
    <property type="match status" value="1"/>
</dbReference>
<protein>
    <recommendedName>
        <fullName evidence="6">Large ribosomal subunit protein bL21</fullName>
    </recommendedName>
</protein>
<comment type="similarity">
    <text evidence="1 6 7">Belongs to the bacterial ribosomal protein bL21 family.</text>
</comment>
<evidence type="ECO:0000313" key="8">
    <source>
        <dbReference type="EMBL" id="OUD15774.1"/>
    </source>
</evidence>
<sequence length="116" mass="12974">MYAVIKTGGKQYKVRPGDVLKIEKLTAEAGENVDFDQVLLVGDDDKVEVGTPIVSGGKVSATVRLQARAPKVKIIKFRRRKHYRKQMGHRQYYTEVQVTQIAADGFTTAIHTSLDK</sequence>
<dbReference type="NCBIfam" id="TIGR00061">
    <property type="entry name" value="L21"/>
    <property type="match status" value="1"/>
</dbReference>
<proteinExistence type="inferred from homology"/>
<evidence type="ECO:0000256" key="4">
    <source>
        <dbReference type="ARBA" id="ARBA00022980"/>
    </source>
</evidence>
<accession>A0A251XBR3</accession>
<evidence type="ECO:0000256" key="1">
    <source>
        <dbReference type="ARBA" id="ARBA00008563"/>
    </source>
</evidence>
<evidence type="ECO:0000256" key="3">
    <source>
        <dbReference type="ARBA" id="ARBA00022884"/>
    </source>
</evidence>
<dbReference type="OrthoDB" id="9813334at2"/>
<dbReference type="InterPro" id="IPR018258">
    <property type="entry name" value="Ribosomal_bL21_CS"/>
</dbReference>
<dbReference type="EMBL" id="MSLT01000006">
    <property type="protein sequence ID" value="OUD15774.1"/>
    <property type="molecule type" value="Genomic_DNA"/>
</dbReference>
<comment type="subunit">
    <text evidence="6">Part of the 50S ribosomal subunit. Contacts protein L20.</text>
</comment>
<dbReference type="PANTHER" id="PTHR21349">
    <property type="entry name" value="50S RIBOSOMAL PROTEIN L21"/>
    <property type="match status" value="1"/>
</dbReference>
<dbReference type="RefSeq" id="WP_086487368.1">
    <property type="nucleotide sequence ID" value="NZ_MSLT01000006.1"/>
</dbReference>
<organism evidence="8 9">
    <name type="scientific">Thioflexithrix psekupsensis</name>
    <dbReference type="NCBI Taxonomy" id="1570016"/>
    <lineage>
        <taxon>Bacteria</taxon>
        <taxon>Pseudomonadati</taxon>
        <taxon>Pseudomonadota</taxon>
        <taxon>Gammaproteobacteria</taxon>
        <taxon>Thiotrichales</taxon>
        <taxon>Thioflexithrix</taxon>
    </lineage>
</organism>
<dbReference type="InterPro" id="IPR036164">
    <property type="entry name" value="bL21-like_sf"/>
</dbReference>
<gene>
    <name evidence="6" type="primary">rplU</name>
    <name evidence="8" type="ORF">TPSD3_03420</name>
</gene>
<evidence type="ECO:0000256" key="6">
    <source>
        <dbReference type="HAMAP-Rule" id="MF_01363"/>
    </source>
</evidence>
<dbReference type="GO" id="GO:0003735">
    <property type="term" value="F:structural constituent of ribosome"/>
    <property type="evidence" value="ECO:0007669"/>
    <property type="project" value="InterPro"/>
</dbReference>
<dbReference type="AlphaFoldDB" id="A0A251XBR3"/>
<keyword evidence="3 6" id="KW-0694">RNA-binding</keyword>
<dbReference type="InterPro" id="IPR001787">
    <property type="entry name" value="Ribosomal_bL21"/>
</dbReference>
<comment type="function">
    <text evidence="6 7">This protein binds to 23S rRNA in the presence of protein L20.</text>
</comment>
<name>A0A251XBR3_9GAMM</name>
<dbReference type="Proteomes" id="UP000194798">
    <property type="component" value="Unassembled WGS sequence"/>
</dbReference>
<evidence type="ECO:0000256" key="7">
    <source>
        <dbReference type="RuleBase" id="RU000562"/>
    </source>
</evidence>
<dbReference type="GO" id="GO:0005840">
    <property type="term" value="C:ribosome"/>
    <property type="evidence" value="ECO:0007669"/>
    <property type="project" value="UniProtKB-KW"/>
</dbReference>